<name>A0AAD2D7F1_EUPCR</name>
<reference evidence="1" key="1">
    <citation type="submission" date="2023-07" db="EMBL/GenBank/DDBJ databases">
        <authorList>
            <consortium name="AG Swart"/>
            <person name="Singh M."/>
            <person name="Singh A."/>
            <person name="Seah K."/>
            <person name="Emmerich C."/>
        </authorList>
    </citation>
    <scope>NUCLEOTIDE SEQUENCE</scope>
    <source>
        <strain evidence="1">DP1</strain>
    </source>
</reference>
<dbReference type="Proteomes" id="UP001295684">
    <property type="component" value="Unassembled WGS sequence"/>
</dbReference>
<evidence type="ECO:0000313" key="1">
    <source>
        <dbReference type="EMBL" id="CAI2382268.1"/>
    </source>
</evidence>
<evidence type="ECO:0000313" key="2">
    <source>
        <dbReference type="Proteomes" id="UP001295684"/>
    </source>
</evidence>
<comment type="caution">
    <text evidence="1">The sequence shown here is derived from an EMBL/GenBank/DDBJ whole genome shotgun (WGS) entry which is preliminary data.</text>
</comment>
<keyword evidence="2" id="KW-1185">Reference proteome</keyword>
<proteinExistence type="predicted"/>
<accession>A0AAD2D7F1</accession>
<sequence>MKSESPLSALIMSKSSKIALRLFSLDFRLVLSSEVTSCELDLAVPAGETSQILVFFPDFSVCGSLFSASSELLYDLTANSLLVSLSSKDIDSFLLPIHPPIIMIC</sequence>
<organism evidence="1 2">
    <name type="scientific">Euplotes crassus</name>
    <dbReference type="NCBI Taxonomy" id="5936"/>
    <lineage>
        <taxon>Eukaryota</taxon>
        <taxon>Sar</taxon>
        <taxon>Alveolata</taxon>
        <taxon>Ciliophora</taxon>
        <taxon>Intramacronucleata</taxon>
        <taxon>Spirotrichea</taxon>
        <taxon>Hypotrichia</taxon>
        <taxon>Euplotida</taxon>
        <taxon>Euplotidae</taxon>
        <taxon>Moneuplotes</taxon>
    </lineage>
</organism>
<protein>
    <submittedName>
        <fullName evidence="1">Uncharacterized protein</fullName>
    </submittedName>
</protein>
<dbReference type="EMBL" id="CAMPGE010024428">
    <property type="protein sequence ID" value="CAI2382268.1"/>
    <property type="molecule type" value="Genomic_DNA"/>
</dbReference>
<dbReference type="AlphaFoldDB" id="A0AAD2D7F1"/>
<gene>
    <name evidence="1" type="ORF">ECRASSUSDP1_LOCUS23738</name>
</gene>